<evidence type="ECO:0000256" key="7">
    <source>
        <dbReference type="ARBA" id="ARBA00022824"/>
    </source>
</evidence>
<dbReference type="InterPro" id="IPR002401">
    <property type="entry name" value="Cyt_P450_E_grp-I"/>
</dbReference>
<keyword evidence="12 15" id="KW-0472">Membrane</keyword>
<dbReference type="Gene3D" id="1.10.630.10">
    <property type="entry name" value="Cytochrome P450"/>
    <property type="match status" value="1"/>
</dbReference>
<evidence type="ECO:0000256" key="6">
    <source>
        <dbReference type="ARBA" id="ARBA00022723"/>
    </source>
</evidence>
<keyword evidence="5 13" id="KW-0349">Heme</keyword>
<dbReference type="PROSITE" id="PS00086">
    <property type="entry name" value="CYTOCHROME_P450"/>
    <property type="match status" value="1"/>
</dbReference>
<proteinExistence type="inferred from homology"/>
<dbReference type="GO" id="GO:0004497">
    <property type="term" value="F:monooxygenase activity"/>
    <property type="evidence" value="ECO:0007669"/>
    <property type="project" value="UniProtKB-KW"/>
</dbReference>
<evidence type="ECO:0000256" key="2">
    <source>
        <dbReference type="ARBA" id="ARBA00004174"/>
    </source>
</evidence>
<dbReference type="AlphaFoldDB" id="A0AAW1L7X0"/>
<feature type="transmembrane region" description="Helical" evidence="15">
    <location>
        <begin position="6"/>
        <end position="21"/>
    </location>
</feature>
<dbReference type="GO" id="GO:0005789">
    <property type="term" value="C:endoplasmic reticulum membrane"/>
    <property type="evidence" value="ECO:0007669"/>
    <property type="project" value="UniProtKB-SubCell"/>
</dbReference>
<keyword evidence="7" id="KW-0256">Endoplasmic reticulum</keyword>
<dbReference type="InterPro" id="IPR017972">
    <property type="entry name" value="Cyt_P450_CS"/>
</dbReference>
<dbReference type="SUPFAM" id="SSF48264">
    <property type="entry name" value="Cytochrome P450"/>
    <property type="match status" value="1"/>
</dbReference>
<dbReference type="PRINTS" id="PR00385">
    <property type="entry name" value="P450"/>
</dbReference>
<evidence type="ECO:0000256" key="3">
    <source>
        <dbReference type="ARBA" id="ARBA00004406"/>
    </source>
</evidence>
<keyword evidence="9 14" id="KW-0560">Oxidoreductase</keyword>
<organism evidence="16 17">
    <name type="scientific">Popillia japonica</name>
    <name type="common">Japanese beetle</name>
    <dbReference type="NCBI Taxonomy" id="7064"/>
    <lineage>
        <taxon>Eukaryota</taxon>
        <taxon>Metazoa</taxon>
        <taxon>Ecdysozoa</taxon>
        <taxon>Arthropoda</taxon>
        <taxon>Hexapoda</taxon>
        <taxon>Insecta</taxon>
        <taxon>Pterygota</taxon>
        <taxon>Neoptera</taxon>
        <taxon>Endopterygota</taxon>
        <taxon>Coleoptera</taxon>
        <taxon>Polyphaga</taxon>
        <taxon>Scarabaeiformia</taxon>
        <taxon>Scarabaeidae</taxon>
        <taxon>Rutelinae</taxon>
        <taxon>Popillia</taxon>
    </lineage>
</organism>
<dbReference type="Proteomes" id="UP001458880">
    <property type="component" value="Unassembled WGS sequence"/>
</dbReference>
<evidence type="ECO:0000256" key="15">
    <source>
        <dbReference type="SAM" id="Phobius"/>
    </source>
</evidence>
<comment type="cofactor">
    <cofactor evidence="1 13">
        <name>heme</name>
        <dbReference type="ChEBI" id="CHEBI:30413"/>
    </cofactor>
</comment>
<dbReference type="FunFam" id="1.10.630.10:FF:000042">
    <property type="entry name" value="Cytochrome P450"/>
    <property type="match status" value="1"/>
</dbReference>
<evidence type="ECO:0000313" key="16">
    <source>
        <dbReference type="EMBL" id="KAK9730878.1"/>
    </source>
</evidence>
<dbReference type="GO" id="GO:0016705">
    <property type="term" value="F:oxidoreductase activity, acting on paired donors, with incorporation or reduction of molecular oxygen"/>
    <property type="evidence" value="ECO:0007669"/>
    <property type="project" value="InterPro"/>
</dbReference>
<accession>A0AAW1L7X0</accession>
<evidence type="ECO:0000256" key="12">
    <source>
        <dbReference type="ARBA" id="ARBA00023136"/>
    </source>
</evidence>
<dbReference type="Pfam" id="PF00067">
    <property type="entry name" value="p450"/>
    <property type="match status" value="1"/>
</dbReference>
<keyword evidence="8" id="KW-0492">Microsome</keyword>
<evidence type="ECO:0000256" key="5">
    <source>
        <dbReference type="ARBA" id="ARBA00022617"/>
    </source>
</evidence>
<comment type="caution">
    <text evidence="16">The sequence shown here is derived from an EMBL/GenBank/DDBJ whole genome shotgun (WGS) entry which is preliminary data.</text>
</comment>
<protein>
    <submittedName>
        <fullName evidence="16">Cytochrome P450</fullName>
    </submittedName>
</protein>
<evidence type="ECO:0000256" key="14">
    <source>
        <dbReference type="RuleBase" id="RU000461"/>
    </source>
</evidence>
<keyword evidence="10 13" id="KW-0408">Iron</keyword>
<feature type="binding site" description="axial binding residue" evidence="13">
    <location>
        <position position="450"/>
    </location>
    <ligand>
        <name>heme</name>
        <dbReference type="ChEBI" id="CHEBI:30413"/>
    </ligand>
    <ligandPart>
        <name>Fe</name>
        <dbReference type="ChEBI" id="CHEBI:18248"/>
    </ligandPart>
</feature>
<sequence length="505" mass="58075">MVLLELTTLIVVVLSLGYYYVKRSQRYWANRNAPHLPVKSFWGNMENPITTKKGLKFDIKNAHDELKRLGYRHGGICLFTQPVYMAVDPEICKQILIKILIKDFQYFGGRGGDDIDYGRNPLAGHLFNLEGEKWRNLRVKLTPTFTSGKMKLMFDTLLSSGIPMLDRIGEFTRENQAIDIKEIFGCYTTDVIGSCAFGLECNSFKDPNSDFRRNGRNILRPRLALTLFQTFRLVAPKMMKAINLKIIPQDIEDFFIGAVKSVIDHRSVNQVQRNDFIQLLLNLQEKSKVDGQQPLTLEEFSAQCFVFFVAGFETSSTTMTFCLHELAFNQDVQDKLRNEIRETMRQNGGKLTYDSVMGMKYLDGVINETLRKYPPVPVLIRQCNRDYTFTDTNTRLEAGTQVMISNLGLHYDEEYYPDPEKFIPERFMEENKHNRPQYTHLPFGEGPRNCIGARFGLMQTKTGLAMILDKFKILPGPGETYKIDFDPKTAFMAKKGKLTLKAERV</sequence>
<dbReference type="PANTHER" id="PTHR24292">
    <property type="entry name" value="CYTOCHROME P450"/>
    <property type="match status" value="1"/>
</dbReference>
<evidence type="ECO:0000256" key="1">
    <source>
        <dbReference type="ARBA" id="ARBA00001971"/>
    </source>
</evidence>
<comment type="similarity">
    <text evidence="4 14">Belongs to the cytochrome P450 family.</text>
</comment>
<evidence type="ECO:0000256" key="13">
    <source>
        <dbReference type="PIRSR" id="PIRSR602401-1"/>
    </source>
</evidence>
<dbReference type="PANTHER" id="PTHR24292:SF100">
    <property type="entry name" value="CYTOCHROME P450 6A16, ISOFORM B-RELATED"/>
    <property type="match status" value="1"/>
</dbReference>
<evidence type="ECO:0000313" key="17">
    <source>
        <dbReference type="Proteomes" id="UP001458880"/>
    </source>
</evidence>
<dbReference type="CDD" id="cd11056">
    <property type="entry name" value="CYP6-like"/>
    <property type="match status" value="1"/>
</dbReference>
<gene>
    <name evidence="16" type="ORF">QE152_g14187</name>
</gene>
<keyword evidence="11 14" id="KW-0503">Monooxygenase</keyword>
<keyword evidence="15" id="KW-0812">Transmembrane</keyword>
<dbReference type="InterPro" id="IPR050476">
    <property type="entry name" value="Insect_CytP450_Detox"/>
</dbReference>
<keyword evidence="15" id="KW-1133">Transmembrane helix</keyword>
<evidence type="ECO:0000256" key="8">
    <source>
        <dbReference type="ARBA" id="ARBA00022848"/>
    </source>
</evidence>
<reference evidence="16 17" key="1">
    <citation type="journal article" date="2024" name="BMC Genomics">
        <title>De novo assembly and annotation of Popillia japonica's genome with initial clues to its potential as an invasive pest.</title>
        <authorList>
            <person name="Cucini C."/>
            <person name="Boschi S."/>
            <person name="Funari R."/>
            <person name="Cardaioli E."/>
            <person name="Iannotti N."/>
            <person name="Marturano G."/>
            <person name="Paoli F."/>
            <person name="Bruttini M."/>
            <person name="Carapelli A."/>
            <person name="Frati F."/>
            <person name="Nardi F."/>
        </authorList>
    </citation>
    <scope>NUCLEOTIDE SEQUENCE [LARGE SCALE GENOMIC DNA]</scope>
    <source>
        <strain evidence="16">DMR45628</strain>
    </source>
</reference>
<evidence type="ECO:0000256" key="10">
    <source>
        <dbReference type="ARBA" id="ARBA00023004"/>
    </source>
</evidence>
<dbReference type="GO" id="GO:0005506">
    <property type="term" value="F:iron ion binding"/>
    <property type="evidence" value="ECO:0007669"/>
    <property type="project" value="InterPro"/>
</dbReference>
<name>A0AAW1L7X0_POPJA</name>
<dbReference type="EMBL" id="JASPKY010000141">
    <property type="protein sequence ID" value="KAK9730878.1"/>
    <property type="molecule type" value="Genomic_DNA"/>
</dbReference>
<keyword evidence="6 13" id="KW-0479">Metal-binding</keyword>
<evidence type="ECO:0000256" key="11">
    <source>
        <dbReference type="ARBA" id="ARBA00023033"/>
    </source>
</evidence>
<dbReference type="GO" id="GO:0020037">
    <property type="term" value="F:heme binding"/>
    <property type="evidence" value="ECO:0007669"/>
    <property type="project" value="InterPro"/>
</dbReference>
<dbReference type="InterPro" id="IPR001128">
    <property type="entry name" value="Cyt_P450"/>
</dbReference>
<evidence type="ECO:0000256" key="4">
    <source>
        <dbReference type="ARBA" id="ARBA00010617"/>
    </source>
</evidence>
<keyword evidence="17" id="KW-1185">Reference proteome</keyword>
<comment type="subcellular location">
    <subcellularLocation>
        <location evidence="3">Endoplasmic reticulum membrane</location>
        <topology evidence="3">Peripheral membrane protein</topology>
    </subcellularLocation>
    <subcellularLocation>
        <location evidence="2">Microsome membrane</location>
        <topology evidence="2">Peripheral membrane protein</topology>
    </subcellularLocation>
</comment>
<evidence type="ECO:0000256" key="9">
    <source>
        <dbReference type="ARBA" id="ARBA00023002"/>
    </source>
</evidence>
<dbReference type="PRINTS" id="PR00463">
    <property type="entry name" value="EP450I"/>
</dbReference>
<dbReference type="InterPro" id="IPR036396">
    <property type="entry name" value="Cyt_P450_sf"/>
</dbReference>